<keyword evidence="2" id="KW-1185">Reference proteome</keyword>
<gene>
    <name evidence="1" type="ORF">CRHIZ90672A_00009224</name>
</gene>
<comment type="caution">
    <text evidence="1">The sequence shown here is derived from an EMBL/GenBank/DDBJ whole genome shotgun (WGS) entry which is preliminary data.</text>
</comment>
<accession>A0A9N9V3I8</accession>
<proteinExistence type="predicted"/>
<name>A0A9N9V3I8_9HYPO</name>
<dbReference type="AlphaFoldDB" id="A0A9N9V3I8"/>
<evidence type="ECO:0000313" key="1">
    <source>
        <dbReference type="EMBL" id="CAH0018539.1"/>
    </source>
</evidence>
<reference evidence="1" key="1">
    <citation type="submission" date="2021-10" db="EMBL/GenBank/DDBJ databases">
        <authorList>
            <person name="Piombo E."/>
        </authorList>
    </citation>
    <scope>NUCLEOTIDE SEQUENCE</scope>
</reference>
<dbReference type="EMBL" id="CABFNQ020000533">
    <property type="protein sequence ID" value="CAH0018539.1"/>
    <property type="molecule type" value="Genomic_DNA"/>
</dbReference>
<dbReference type="Proteomes" id="UP000696573">
    <property type="component" value="Unassembled WGS sequence"/>
</dbReference>
<organism evidence="1 2">
    <name type="scientific">Clonostachys rhizophaga</name>
    <dbReference type="NCBI Taxonomy" id="160324"/>
    <lineage>
        <taxon>Eukaryota</taxon>
        <taxon>Fungi</taxon>
        <taxon>Dikarya</taxon>
        <taxon>Ascomycota</taxon>
        <taxon>Pezizomycotina</taxon>
        <taxon>Sordariomycetes</taxon>
        <taxon>Hypocreomycetidae</taxon>
        <taxon>Hypocreales</taxon>
        <taxon>Bionectriaceae</taxon>
        <taxon>Clonostachys</taxon>
    </lineage>
</organism>
<evidence type="ECO:0000313" key="2">
    <source>
        <dbReference type="Proteomes" id="UP000696573"/>
    </source>
</evidence>
<protein>
    <submittedName>
        <fullName evidence="1">Uncharacterized protein</fullName>
    </submittedName>
</protein>
<sequence length="109" mass="12088">MLYVEFESTAIRVDYLTGLGITSTSLNSVSISIFQAEERLVAADAMYDFSLQPELRRLILSNSASGRMGMPRGIFVEEDMDIGQVEEIRPETGTIIRFFAKQASLGLCT</sequence>